<sequence length="213" mass="22953">MTDENNTVEMAATSAKSPDQIAYPDRYYAQYDPKGAQPAPVIAWWDMWGRSSLDGLPSLSDLLPMTADQWNQHISQPQASQAVQNGKIVPYTPPKTLAGQQGILVSLTAQKKALGVYFQPTYASAPVLFPSDDTAYANALQQAQVAQLGAWTDGTAWTLADGSSVPMTSDDVTALFKKLAKYRGACQTHAAALNATLQHDLNADLTAGWPDNH</sequence>
<name>A0ABR5ZME0_9PROT</name>
<keyword evidence="3" id="KW-1185">Reference proteome</keyword>
<dbReference type="InterPro" id="IPR025484">
    <property type="entry name" value="DUF4376"/>
</dbReference>
<proteinExistence type="predicted"/>
<dbReference type="Pfam" id="PF14301">
    <property type="entry name" value="DUF4376"/>
    <property type="match status" value="1"/>
</dbReference>
<protein>
    <recommendedName>
        <fullName evidence="1">DUF4376 domain-containing protein</fullName>
    </recommendedName>
</protein>
<evidence type="ECO:0000313" key="3">
    <source>
        <dbReference type="Proteomes" id="UP001516390"/>
    </source>
</evidence>
<evidence type="ECO:0000259" key="1">
    <source>
        <dbReference type="Pfam" id="PF14301"/>
    </source>
</evidence>
<dbReference type="Proteomes" id="UP001516390">
    <property type="component" value="Unassembled WGS sequence"/>
</dbReference>
<dbReference type="EMBL" id="NWUS01000001">
    <property type="protein sequence ID" value="MBA5725491.1"/>
    <property type="molecule type" value="Genomic_DNA"/>
</dbReference>
<accession>A0ABR5ZME0</accession>
<comment type="caution">
    <text evidence="2">The sequence shown here is derived from an EMBL/GenBank/DDBJ whole genome shotgun (WGS) entry which is preliminary data.</text>
</comment>
<reference evidence="2 3" key="1">
    <citation type="submission" date="2017-09" db="EMBL/GenBank/DDBJ databases">
        <authorList>
            <person name="Jakob F."/>
        </authorList>
    </citation>
    <scope>NUCLEOTIDE SEQUENCE [LARGE SCALE GENOMIC DNA]</scope>
    <source>
        <strain evidence="2 3">TMW 2.1880</strain>
    </source>
</reference>
<gene>
    <name evidence="2" type="ORF">CPA57_04265</name>
</gene>
<evidence type="ECO:0000313" key="2">
    <source>
        <dbReference type="EMBL" id="MBA5725491.1"/>
    </source>
</evidence>
<dbReference type="RefSeq" id="WP_182081564.1">
    <property type="nucleotide sequence ID" value="NZ_NWUS01000001.1"/>
</dbReference>
<feature type="domain" description="DUF4376" evidence="1">
    <location>
        <begin position="128"/>
        <end position="200"/>
    </location>
</feature>
<organism evidence="2 3">
    <name type="scientific">Bombella favorum</name>
    <dbReference type="NCBI Taxonomy" id="2039164"/>
    <lineage>
        <taxon>Bacteria</taxon>
        <taxon>Pseudomonadati</taxon>
        <taxon>Pseudomonadota</taxon>
        <taxon>Alphaproteobacteria</taxon>
        <taxon>Acetobacterales</taxon>
        <taxon>Acetobacteraceae</taxon>
        <taxon>Bombella</taxon>
    </lineage>
</organism>